<sequence>MTTITMRDIFNDGTIVDQDARRTIYLTPSTPHTFYKNTWVYHEMPDLDTWKRDRDDQQRMHQRQGSSHLSFSFPENCELDATWKDVLQKEGFQLGILELYAVEPDTFLELNPSQKKVQLMQVDKTTLEDYIDVYREFLVPFGHEFTEESIRELRENYEEEPPSRFVAYVEQQPLGIVDLIFTPSTVELDGFGVLESHQRQGIGRAIQREIARLAEGRTMILVADGEDTAKDMYVKQGYVFLSYMYQALKESMDE</sequence>
<dbReference type="RefSeq" id="WP_070502661.1">
    <property type="nucleotide sequence ID" value="NZ_JAASJD010000007.1"/>
</dbReference>
<dbReference type="InterPro" id="IPR016181">
    <property type="entry name" value="Acyl_CoA_acyltransferase"/>
</dbReference>
<dbReference type="Pfam" id="PF18467">
    <property type="entry name" value="DUF5613"/>
    <property type="match status" value="1"/>
</dbReference>
<evidence type="ECO:0000313" key="3">
    <source>
        <dbReference type="Proteomes" id="UP000235748"/>
    </source>
</evidence>
<dbReference type="GO" id="GO:0016747">
    <property type="term" value="F:acyltransferase activity, transferring groups other than amino-acyl groups"/>
    <property type="evidence" value="ECO:0007669"/>
    <property type="project" value="InterPro"/>
</dbReference>
<comment type="caution">
    <text evidence="2">The sequence shown here is derived from an EMBL/GenBank/DDBJ whole genome shotgun (WGS) entry which is preliminary data.</text>
</comment>
<reference evidence="2 3" key="1">
    <citation type="submission" date="2017-09" db="EMBL/GenBank/DDBJ databases">
        <title>Bacterial strain isolated from the female urinary microbiota.</title>
        <authorList>
            <person name="Thomas-White K."/>
            <person name="Kumar N."/>
            <person name="Forster S."/>
            <person name="Putonti C."/>
            <person name="Lawley T."/>
            <person name="Wolfe A.J."/>
        </authorList>
    </citation>
    <scope>NUCLEOTIDE SEQUENCE [LARGE SCALE GENOMIC DNA]</scope>
    <source>
        <strain evidence="2 3">UMB0834</strain>
    </source>
</reference>
<evidence type="ECO:0000259" key="1">
    <source>
        <dbReference type="PROSITE" id="PS51186"/>
    </source>
</evidence>
<protein>
    <submittedName>
        <fullName evidence="2">N-acetyltransferase</fullName>
    </submittedName>
</protein>
<gene>
    <name evidence="2" type="ORF">CJ235_09410</name>
</gene>
<feature type="domain" description="N-acetyltransferase" evidence="1">
    <location>
        <begin position="117"/>
        <end position="254"/>
    </location>
</feature>
<accession>A0A2N6QER8</accession>
<dbReference type="Gene3D" id="3.40.630.30">
    <property type="match status" value="1"/>
</dbReference>
<dbReference type="InterPro" id="IPR000182">
    <property type="entry name" value="GNAT_dom"/>
</dbReference>
<dbReference type="STRING" id="170573.GCA_001076995_02081"/>
<dbReference type="CDD" id="cd04301">
    <property type="entry name" value="NAT_SF"/>
    <property type="match status" value="1"/>
</dbReference>
<dbReference type="SUPFAM" id="SSF55729">
    <property type="entry name" value="Acyl-CoA N-acyltransferases (Nat)"/>
    <property type="match status" value="1"/>
</dbReference>
<organism evidence="2 3">
    <name type="scientific">Staphylococcus pettenkoferi</name>
    <dbReference type="NCBI Taxonomy" id="170573"/>
    <lineage>
        <taxon>Bacteria</taxon>
        <taxon>Bacillati</taxon>
        <taxon>Bacillota</taxon>
        <taxon>Bacilli</taxon>
        <taxon>Bacillales</taxon>
        <taxon>Staphylococcaceae</taxon>
        <taxon>Staphylococcus</taxon>
    </lineage>
</organism>
<name>A0A2N6QER8_9STAP</name>
<dbReference type="EMBL" id="PNGG01000005">
    <property type="protein sequence ID" value="PMC18038.1"/>
    <property type="molecule type" value="Genomic_DNA"/>
</dbReference>
<proteinExistence type="predicted"/>
<dbReference type="InterPro" id="IPR040549">
    <property type="entry name" value="DUF5613"/>
</dbReference>
<dbReference type="Pfam" id="PF00583">
    <property type="entry name" value="Acetyltransf_1"/>
    <property type="match status" value="1"/>
</dbReference>
<dbReference type="AlphaFoldDB" id="A0A2N6QER8"/>
<dbReference type="PROSITE" id="PS51186">
    <property type="entry name" value="GNAT"/>
    <property type="match status" value="1"/>
</dbReference>
<evidence type="ECO:0000313" key="2">
    <source>
        <dbReference type="EMBL" id="PMC18038.1"/>
    </source>
</evidence>
<dbReference type="Proteomes" id="UP000235748">
    <property type="component" value="Unassembled WGS sequence"/>
</dbReference>
<keyword evidence="2" id="KW-0808">Transferase</keyword>